<gene>
    <name evidence="1" type="ORF">HXM94_00675</name>
</gene>
<sequence length="455" mass="53409">MINLSNNSKIKDGLAPSFNSDLKRFIELIQNNEFSIKLTKKIFDFYKKNNNALENQSIYGFAYWNRFTNEIVIKMETDLYKVRTNLPFGNDLLSHFTVIHFNEFDLKNWLRIMHNSKDSDPISEVAKSLKEKMDSQFEDWYKQLFEATSTNSLLPLEYYYSEFIVTPIDFLSKESQFENYWLELELFSSQNDDTMYSILTLGTSNIPVSKFIFDKDLNLKNPFSYYKDQLIDYVLEKLENTDNLLIMDLNLPLKFLKKILDSETNREEEIVKAIESFKIKILDDFEANHKDQLSENLFDSPEHPYHVENPLDLDDFDDFGIRDIKKKTMSIFIDYLKENGQFPAVYKTVLPRVVYKEAKKQNLIVEVFPVFGKLPLNEIPMVYSPVRSDLSIISLNNYSVSFNLESLNDHLSKTGSKTTKEVKKTVEAILQFHNCRLSDELKSHLNFVLTMETID</sequence>
<dbReference type="RefSeq" id="WP_278476751.1">
    <property type="nucleotide sequence ID" value="NZ_JABZRE010000001.1"/>
</dbReference>
<accession>A0A930DZG9</accession>
<dbReference type="Proteomes" id="UP000758611">
    <property type="component" value="Unassembled WGS sequence"/>
</dbReference>
<organism evidence="1 2">
    <name type="scientific">Parvimonas micra</name>
    <dbReference type="NCBI Taxonomy" id="33033"/>
    <lineage>
        <taxon>Bacteria</taxon>
        <taxon>Bacillati</taxon>
        <taxon>Bacillota</taxon>
        <taxon>Tissierellia</taxon>
        <taxon>Tissierellales</taxon>
        <taxon>Peptoniphilaceae</taxon>
        <taxon>Parvimonas</taxon>
    </lineage>
</organism>
<protein>
    <submittedName>
        <fullName evidence="1">Uncharacterized protein</fullName>
    </submittedName>
</protein>
<proteinExistence type="predicted"/>
<reference evidence="1" key="1">
    <citation type="submission" date="2020-04" db="EMBL/GenBank/DDBJ databases">
        <title>Deep metagenomics examines the oral microbiome during advanced dental caries in children, revealing novel taxa and co-occurrences with host molecules.</title>
        <authorList>
            <person name="Baker J.L."/>
            <person name="Morton J.T."/>
            <person name="Dinis M."/>
            <person name="Alvarez R."/>
            <person name="Tran N.C."/>
            <person name="Knight R."/>
            <person name="Edlund A."/>
        </authorList>
    </citation>
    <scope>NUCLEOTIDE SEQUENCE</scope>
    <source>
        <strain evidence="1">JCVI_23_bin.11</strain>
    </source>
</reference>
<comment type="caution">
    <text evidence="1">The sequence shown here is derived from an EMBL/GenBank/DDBJ whole genome shotgun (WGS) entry which is preliminary data.</text>
</comment>
<evidence type="ECO:0000313" key="2">
    <source>
        <dbReference type="Proteomes" id="UP000758611"/>
    </source>
</evidence>
<name>A0A930DZG9_9FIRM</name>
<dbReference type="AlphaFoldDB" id="A0A930DZG9"/>
<dbReference type="EMBL" id="JABZRE010000001">
    <property type="protein sequence ID" value="MBF1306288.1"/>
    <property type="molecule type" value="Genomic_DNA"/>
</dbReference>
<evidence type="ECO:0000313" key="1">
    <source>
        <dbReference type="EMBL" id="MBF1306288.1"/>
    </source>
</evidence>